<sequence length="120" mass="13240">MIKNILRPSYTITLLILVVAACVDHNLSSSFIVECDNGTAVSYSNVVAPIIQSKCVICHNSSSGLPDWSVLNNLQEHGAEIQRRITLPLTDPDKMPRSGSITQEEREAIYCWIQQGALNN</sequence>
<organism evidence="1 2">
    <name type="scientific">Ohtaekwangia kribbensis</name>
    <dbReference type="NCBI Taxonomy" id="688913"/>
    <lineage>
        <taxon>Bacteria</taxon>
        <taxon>Pseudomonadati</taxon>
        <taxon>Bacteroidota</taxon>
        <taxon>Cytophagia</taxon>
        <taxon>Cytophagales</taxon>
        <taxon>Fulvivirgaceae</taxon>
        <taxon>Ohtaekwangia</taxon>
    </lineage>
</organism>
<proteinExistence type="predicted"/>
<evidence type="ECO:0000313" key="2">
    <source>
        <dbReference type="Proteomes" id="UP001597112"/>
    </source>
</evidence>
<comment type="caution">
    <text evidence="1">The sequence shown here is derived from an EMBL/GenBank/DDBJ whole genome shotgun (WGS) entry which is preliminary data.</text>
</comment>
<dbReference type="EMBL" id="JBHTKA010000015">
    <property type="protein sequence ID" value="MFD1003222.1"/>
    <property type="molecule type" value="Genomic_DNA"/>
</dbReference>
<dbReference type="Proteomes" id="UP001597112">
    <property type="component" value="Unassembled WGS sequence"/>
</dbReference>
<name>A0ABW3KB53_9BACT</name>
<keyword evidence="2" id="KW-1185">Reference proteome</keyword>
<reference evidence="2" key="1">
    <citation type="journal article" date="2019" name="Int. J. Syst. Evol. Microbiol.">
        <title>The Global Catalogue of Microorganisms (GCM) 10K type strain sequencing project: providing services to taxonomists for standard genome sequencing and annotation.</title>
        <authorList>
            <consortium name="The Broad Institute Genomics Platform"/>
            <consortium name="The Broad Institute Genome Sequencing Center for Infectious Disease"/>
            <person name="Wu L."/>
            <person name="Ma J."/>
        </authorList>
    </citation>
    <scope>NUCLEOTIDE SEQUENCE [LARGE SCALE GENOMIC DNA]</scope>
    <source>
        <strain evidence="2">CCUG 58938</strain>
    </source>
</reference>
<dbReference type="RefSeq" id="WP_377585603.1">
    <property type="nucleotide sequence ID" value="NZ_JBHTKA010000015.1"/>
</dbReference>
<protein>
    <recommendedName>
        <fullName evidence="3">Cytochrome c domain-containing protein</fullName>
    </recommendedName>
</protein>
<dbReference type="PROSITE" id="PS51257">
    <property type="entry name" value="PROKAR_LIPOPROTEIN"/>
    <property type="match status" value="1"/>
</dbReference>
<evidence type="ECO:0000313" key="1">
    <source>
        <dbReference type="EMBL" id="MFD1003222.1"/>
    </source>
</evidence>
<gene>
    <name evidence="1" type="ORF">ACFQ21_28105</name>
</gene>
<evidence type="ECO:0008006" key="3">
    <source>
        <dbReference type="Google" id="ProtNLM"/>
    </source>
</evidence>
<accession>A0ABW3KB53</accession>